<protein>
    <submittedName>
        <fullName evidence="1">Uncharacterized protein</fullName>
    </submittedName>
</protein>
<comment type="caution">
    <text evidence="1">The sequence shown here is derived from an EMBL/GenBank/DDBJ whole genome shotgun (WGS) entry which is preliminary data.</text>
</comment>
<organism evidence="1 2">
    <name type="scientific">Spiromyces aspiralis</name>
    <dbReference type="NCBI Taxonomy" id="68401"/>
    <lineage>
        <taxon>Eukaryota</taxon>
        <taxon>Fungi</taxon>
        <taxon>Fungi incertae sedis</taxon>
        <taxon>Zoopagomycota</taxon>
        <taxon>Kickxellomycotina</taxon>
        <taxon>Kickxellomycetes</taxon>
        <taxon>Kickxellales</taxon>
        <taxon>Kickxellaceae</taxon>
        <taxon>Spiromyces</taxon>
    </lineage>
</organism>
<reference evidence="1" key="1">
    <citation type="submission" date="2022-06" db="EMBL/GenBank/DDBJ databases">
        <title>Phylogenomic reconstructions and comparative analyses of Kickxellomycotina fungi.</title>
        <authorList>
            <person name="Reynolds N.K."/>
            <person name="Stajich J.E."/>
            <person name="Barry K."/>
            <person name="Grigoriev I.V."/>
            <person name="Crous P."/>
            <person name="Smith M.E."/>
        </authorList>
    </citation>
    <scope>NUCLEOTIDE SEQUENCE</scope>
    <source>
        <strain evidence="1">RSA 2271</strain>
    </source>
</reference>
<name>A0ACC1HVP3_9FUNG</name>
<evidence type="ECO:0000313" key="2">
    <source>
        <dbReference type="Proteomes" id="UP001145114"/>
    </source>
</evidence>
<accession>A0ACC1HVP3</accession>
<sequence>MSGSTSETPTHSGSALRRNSGQKPSTPHLHNIESTPLASPARLSLFENVQYPDSPTEPTSESEGSKSGNGTKPLVNSPLTAPRSITFADTSDRQGENDGEDSNGAAINGIGAGSKPILDTAGTRVQAVPGAVIKRVNELKDVRSKNRQSLGILDFNKLGNFEIGDQLVDTDLIAGLSPGESIAADAVQMGDNSGGNKAVSPNVGAIAALQSPEASQEDASGVAQQGLFTSGPADGEDRSGAEVHAGQAQESDESMLPTPLSSGAITPSASPKQGPHRPAISAVASSGSGTHHTFMTPKTEAGRYWHGPMATPVPQRPRSPTVAGVLSPVPPNTQGRASQIEKYIDQLARGSSIDDNLFRGLVRFFKGESNLDRLEQADNTFMARLVASCVSFIQRPGETRDAMFVKDSCIDVLRMLVRRQAHLLTRLDQVRGLFWEMLRCRFMDSPILSGSAEDMLLDMVTHLDPKLSIDLFEDFLARSPLAAHPDLEVNGAPMSRVPTPPELDPMNVLGMANSIACVLELTSSLLGRLGSEDGLVVEAVSRLFPYVVVAFSHSRTQVRKAAIEPIFSAKQVLSIPNEEFVAALSRDSLPDDSSRPIAAGISILRPFLSRLEATHRKLILLYAQSQNR</sequence>
<evidence type="ECO:0000313" key="1">
    <source>
        <dbReference type="EMBL" id="KAJ1679163.1"/>
    </source>
</evidence>
<proteinExistence type="predicted"/>
<gene>
    <name evidence="1" type="ORF">EV182_002606</name>
</gene>
<dbReference type="EMBL" id="JAMZIH010000559">
    <property type="protein sequence ID" value="KAJ1679163.1"/>
    <property type="molecule type" value="Genomic_DNA"/>
</dbReference>
<keyword evidence="2" id="KW-1185">Reference proteome</keyword>
<dbReference type="Proteomes" id="UP001145114">
    <property type="component" value="Unassembled WGS sequence"/>
</dbReference>